<comment type="subcellular location">
    <subcellularLocation>
        <location evidence="1">Membrane</location>
        <topology evidence="1">Multi-pass membrane protein</topology>
    </subcellularLocation>
</comment>
<dbReference type="PANTHER" id="PTHR30249">
    <property type="entry name" value="PUTATIVE SEROTONIN TRANSPORTER"/>
    <property type="match status" value="1"/>
</dbReference>
<keyword evidence="2 5" id="KW-0812">Transmembrane</keyword>
<gene>
    <name evidence="6" type="ORF">Z968_06230</name>
</gene>
<evidence type="ECO:0000256" key="1">
    <source>
        <dbReference type="ARBA" id="ARBA00004141"/>
    </source>
</evidence>
<proteinExistence type="predicted"/>
<feature type="transmembrane region" description="Helical" evidence="5">
    <location>
        <begin position="6"/>
        <end position="26"/>
    </location>
</feature>
<dbReference type="RefSeq" id="WP_039254715.1">
    <property type="nucleotide sequence ID" value="NZ_JENJ01000021.1"/>
</dbReference>
<feature type="transmembrane region" description="Helical" evidence="5">
    <location>
        <begin position="61"/>
        <end position="80"/>
    </location>
</feature>
<comment type="caution">
    <text evidence="6">The sequence shown here is derived from an EMBL/GenBank/DDBJ whole genome shotgun (WGS) entry which is preliminary data.</text>
</comment>
<dbReference type="Proteomes" id="UP000030012">
    <property type="component" value="Unassembled WGS sequence"/>
</dbReference>
<dbReference type="GO" id="GO:0016020">
    <property type="term" value="C:membrane"/>
    <property type="evidence" value="ECO:0007669"/>
    <property type="project" value="UniProtKB-SubCell"/>
</dbReference>
<feature type="transmembrane region" description="Helical" evidence="5">
    <location>
        <begin position="178"/>
        <end position="194"/>
    </location>
</feature>
<dbReference type="EMBL" id="JENJ01000021">
    <property type="protein sequence ID" value="KGM96500.1"/>
    <property type="molecule type" value="Genomic_DNA"/>
</dbReference>
<evidence type="ECO:0000313" key="6">
    <source>
        <dbReference type="EMBL" id="KGM96500.1"/>
    </source>
</evidence>
<accession>A0A0A0IA47</accession>
<feature type="transmembrane region" description="Helical" evidence="5">
    <location>
        <begin position="206"/>
        <end position="229"/>
    </location>
</feature>
<dbReference type="AlphaFoldDB" id="A0A0A0IA47"/>
<keyword evidence="3 5" id="KW-1133">Transmembrane helix</keyword>
<reference evidence="6 7" key="1">
    <citation type="submission" date="2014-01" db="EMBL/GenBank/DDBJ databases">
        <title>Plasmidome dynamics in the species complex Clostridium novyi sensu lato converts strains of independent lineages into distinctly different pathogens.</title>
        <authorList>
            <person name="Skarin H."/>
            <person name="Segerman B."/>
        </authorList>
    </citation>
    <scope>NUCLEOTIDE SEQUENCE [LARGE SCALE GENOMIC DNA]</scope>
    <source>
        <strain evidence="6 7">4552</strain>
    </source>
</reference>
<evidence type="ECO:0000313" key="7">
    <source>
        <dbReference type="Proteomes" id="UP000030012"/>
    </source>
</evidence>
<feature type="transmembrane region" description="Helical" evidence="5">
    <location>
        <begin position="92"/>
        <end position="112"/>
    </location>
</feature>
<protein>
    <submittedName>
        <fullName evidence="6">Membrane protein</fullName>
    </submittedName>
</protein>
<dbReference type="Pfam" id="PF04172">
    <property type="entry name" value="LrgB"/>
    <property type="match status" value="1"/>
</dbReference>
<dbReference type="OrthoDB" id="9811701at2"/>
<dbReference type="PANTHER" id="PTHR30249:SF0">
    <property type="entry name" value="PLASTIDAL GLYCOLATE_GLYCERATE TRANSLOCATOR 1, CHLOROPLASTIC"/>
    <property type="match status" value="1"/>
</dbReference>
<name>A0A0A0IA47_CLONO</name>
<evidence type="ECO:0000256" key="3">
    <source>
        <dbReference type="ARBA" id="ARBA00022989"/>
    </source>
</evidence>
<dbReference type="InterPro" id="IPR007300">
    <property type="entry name" value="CidB/LrgB"/>
</dbReference>
<evidence type="ECO:0000256" key="2">
    <source>
        <dbReference type="ARBA" id="ARBA00022692"/>
    </source>
</evidence>
<organism evidence="6 7">
    <name type="scientific">Clostridium novyi A str. 4552</name>
    <dbReference type="NCBI Taxonomy" id="1444289"/>
    <lineage>
        <taxon>Bacteria</taxon>
        <taxon>Bacillati</taxon>
        <taxon>Bacillota</taxon>
        <taxon>Clostridia</taxon>
        <taxon>Eubacteriales</taxon>
        <taxon>Clostridiaceae</taxon>
        <taxon>Clostridium</taxon>
    </lineage>
</organism>
<feature type="transmembrane region" description="Helical" evidence="5">
    <location>
        <begin position="146"/>
        <end position="171"/>
    </location>
</feature>
<sequence length="234" mass="24436">MSELTSSPIFGVLISLITFEIGCILYSKTKLTILNPLLISIILTMVFLVKFNISLDCYNQGGHIISFFLGPSTIVLAVPLYKKIHLLKKHIVPIIVGICSGSCLGITSVILLSKLFKLDSPITISMLPKSVTTPIGIEISKQLGGISAVTVGAIILTGILGAVIGPAILGLVKVKNKVAIGIAIGTASHAVGTTKAVELGETEGAMSSLCIGIAGIATVFLAPLLYNLINMLLK</sequence>
<feature type="transmembrane region" description="Helical" evidence="5">
    <location>
        <begin position="33"/>
        <end position="55"/>
    </location>
</feature>
<evidence type="ECO:0000256" key="5">
    <source>
        <dbReference type="SAM" id="Phobius"/>
    </source>
</evidence>
<keyword evidence="4 5" id="KW-0472">Membrane</keyword>
<evidence type="ECO:0000256" key="4">
    <source>
        <dbReference type="ARBA" id="ARBA00023136"/>
    </source>
</evidence>